<organism evidence="2">
    <name type="scientific">Ixodes ricinus</name>
    <name type="common">Common tick</name>
    <name type="synonym">Acarus ricinus</name>
    <dbReference type="NCBI Taxonomy" id="34613"/>
    <lineage>
        <taxon>Eukaryota</taxon>
        <taxon>Metazoa</taxon>
        <taxon>Ecdysozoa</taxon>
        <taxon>Arthropoda</taxon>
        <taxon>Chelicerata</taxon>
        <taxon>Arachnida</taxon>
        <taxon>Acari</taxon>
        <taxon>Parasitiformes</taxon>
        <taxon>Ixodida</taxon>
        <taxon>Ixodoidea</taxon>
        <taxon>Ixodidae</taxon>
        <taxon>Ixodinae</taxon>
        <taxon>Ixodes</taxon>
    </lineage>
</organism>
<sequence>MLKFQIVNIRTFRHISIVLSLFHQSALAFGMETTGQRRRQSHWPLYERSCGSNQRPSMTIRRSIDCTVGKGKAECRPATLRPFRSRRDQRHQCPTGYVISSCCYTNDTRTHGHIGNNSSLLFTTHNTAIAMELLCC</sequence>
<evidence type="ECO:0000313" key="2">
    <source>
        <dbReference type="EMBL" id="MXU92662.1"/>
    </source>
</evidence>
<feature type="signal peptide" evidence="1">
    <location>
        <begin position="1"/>
        <end position="28"/>
    </location>
</feature>
<keyword evidence="1" id="KW-0732">Signal</keyword>
<proteinExistence type="predicted"/>
<evidence type="ECO:0000256" key="1">
    <source>
        <dbReference type="SAM" id="SignalP"/>
    </source>
</evidence>
<name>A0A6B0USJ9_IXORI</name>
<dbReference type="AlphaFoldDB" id="A0A6B0USJ9"/>
<feature type="chain" id="PRO_5025366254" evidence="1">
    <location>
        <begin position="29"/>
        <end position="136"/>
    </location>
</feature>
<protein>
    <submittedName>
        <fullName evidence="2">Putative secreted protein</fullName>
    </submittedName>
</protein>
<reference evidence="2" key="1">
    <citation type="submission" date="2019-12" db="EMBL/GenBank/DDBJ databases">
        <title>An insight into the sialome of adult female Ixodes ricinus ticks feeding for 6 days.</title>
        <authorList>
            <person name="Perner J."/>
            <person name="Ribeiro J.M.C."/>
        </authorList>
    </citation>
    <scope>NUCLEOTIDE SEQUENCE</scope>
    <source>
        <strain evidence="2">Semi-engorged</strain>
        <tissue evidence="2">Salivary glands</tissue>
    </source>
</reference>
<dbReference type="EMBL" id="GIFC01010579">
    <property type="protein sequence ID" value="MXU92662.1"/>
    <property type="molecule type" value="Transcribed_RNA"/>
</dbReference>
<accession>A0A6B0USJ9</accession>